<accession>A0A0F3IWB1</accession>
<proteinExistence type="predicted"/>
<dbReference type="RefSeq" id="WP_045774217.1">
    <property type="nucleotide sequence ID" value="NZ_LAJY01000014.1"/>
</dbReference>
<keyword evidence="1" id="KW-0732">Signal</keyword>
<gene>
    <name evidence="3" type="ORF">VZ95_00970</name>
</gene>
<dbReference type="EMBL" id="LAJY01000014">
    <property type="protein sequence ID" value="KJV11040.1"/>
    <property type="molecule type" value="Genomic_DNA"/>
</dbReference>
<dbReference type="PANTHER" id="PTHR38731">
    <property type="entry name" value="LIPL45-RELATED LIPOPROTEIN-RELATED"/>
    <property type="match status" value="1"/>
</dbReference>
<feature type="signal peptide" evidence="1">
    <location>
        <begin position="1"/>
        <end position="25"/>
    </location>
</feature>
<dbReference type="OrthoDB" id="6038785at2"/>
<protein>
    <recommendedName>
        <fullName evidence="2">FecR protein domain-containing protein</fullName>
    </recommendedName>
</protein>
<dbReference type="Pfam" id="PF04773">
    <property type="entry name" value="FecR"/>
    <property type="match status" value="1"/>
</dbReference>
<comment type="caution">
    <text evidence="3">The sequence shown here is derived from an EMBL/GenBank/DDBJ whole genome shotgun (WGS) entry which is preliminary data.</text>
</comment>
<keyword evidence="4" id="KW-1185">Reference proteome</keyword>
<reference evidence="3 4" key="1">
    <citation type="submission" date="2015-03" db="EMBL/GenBank/DDBJ databases">
        <title>Draft genome sequence of Elstera litoralis.</title>
        <authorList>
            <person name="Rahalkar M.C."/>
            <person name="Dhakephalkar P.K."/>
            <person name="Pore S.D."/>
            <person name="Arora P."/>
            <person name="Kapse N.G."/>
            <person name="Pandit P.S."/>
        </authorList>
    </citation>
    <scope>NUCLEOTIDE SEQUENCE [LARGE SCALE GENOMIC DNA]</scope>
    <source>
        <strain evidence="3 4">Dia-1</strain>
    </source>
</reference>
<evidence type="ECO:0000256" key="1">
    <source>
        <dbReference type="SAM" id="SignalP"/>
    </source>
</evidence>
<name>A0A0F3IWB1_9PROT</name>
<feature type="chain" id="PRO_5002462653" description="FecR protein domain-containing protein" evidence="1">
    <location>
        <begin position="26"/>
        <end position="155"/>
    </location>
</feature>
<organism evidence="3 4">
    <name type="scientific">Elstera litoralis</name>
    <dbReference type="NCBI Taxonomy" id="552518"/>
    <lineage>
        <taxon>Bacteria</taxon>
        <taxon>Pseudomonadati</taxon>
        <taxon>Pseudomonadota</taxon>
        <taxon>Alphaproteobacteria</taxon>
        <taxon>Rhodospirillales</taxon>
        <taxon>Rhodospirillaceae</taxon>
        <taxon>Elstera</taxon>
    </lineage>
</organism>
<evidence type="ECO:0000259" key="2">
    <source>
        <dbReference type="Pfam" id="PF04773"/>
    </source>
</evidence>
<dbReference type="Proteomes" id="UP000033774">
    <property type="component" value="Unassembled WGS sequence"/>
</dbReference>
<feature type="domain" description="FecR protein" evidence="2">
    <location>
        <begin position="63"/>
        <end position="154"/>
    </location>
</feature>
<dbReference type="InterPro" id="IPR006860">
    <property type="entry name" value="FecR"/>
</dbReference>
<evidence type="ECO:0000313" key="4">
    <source>
        <dbReference type="Proteomes" id="UP000033774"/>
    </source>
</evidence>
<dbReference type="AlphaFoldDB" id="A0A0F3IWB1"/>
<evidence type="ECO:0000313" key="3">
    <source>
        <dbReference type="EMBL" id="KJV11040.1"/>
    </source>
</evidence>
<sequence>MRRLGFQVCAALALGLASVSGAGHAQEPPAIAGQVKTLTGSATLTRAGQSEPITAGMNLLSGDQLATAADASLGVTLRDDTTLSLGPNARLTLDSFVFDPAADKLGLAARLHRGTFAVLTGQIARLAPDRTKFTTPSANIGIRGTKFVVKVEGDE</sequence>